<dbReference type="EMBL" id="JACEIK010002996">
    <property type="protein sequence ID" value="MCD9639843.1"/>
    <property type="molecule type" value="Genomic_DNA"/>
</dbReference>
<keyword evidence="3" id="KW-1185">Reference proteome</keyword>
<evidence type="ECO:0000313" key="2">
    <source>
        <dbReference type="EMBL" id="MCD9639843.1"/>
    </source>
</evidence>
<name>A0ABS8UYL1_DATST</name>
<reference evidence="2 3" key="1">
    <citation type="journal article" date="2021" name="BMC Genomics">
        <title>Datura genome reveals duplications of psychoactive alkaloid biosynthetic genes and high mutation rate following tissue culture.</title>
        <authorList>
            <person name="Rajewski A."/>
            <person name="Carter-House D."/>
            <person name="Stajich J."/>
            <person name="Litt A."/>
        </authorList>
    </citation>
    <scope>NUCLEOTIDE SEQUENCE [LARGE SCALE GENOMIC DNA]</scope>
    <source>
        <strain evidence="2">AR-01</strain>
    </source>
</reference>
<protein>
    <submittedName>
        <fullName evidence="2">Uncharacterized protein</fullName>
    </submittedName>
</protein>
<evidence type="ECO:0000256" key="1">
    <source>
        <dbReference type="SAM" id="Phobius"/>
    </source>
</evidence>
<dbReference type="Proteomes" id="UP000823775">
    <property type="component" value="Unassembled WGS sequence"/>
</dbReference>
<dbReference type="Gene3D" id="6.10.250.1190">
    <property type="match status" value="1"/>
</dbReference>
<feature type="transmembrane region" description="Helical" evidence="1">
    <location>
        <begin position="23"/>
        <end position="48"/>
    </location>
</feature>
<keyword evidence="1" id="KW-1133">Transmembrane helix</keyword>
<keyword evidence="1" id="KW-0472">Membrane</keyword>
<evidence type="ECO:0000313" key="3">
    <source>
        <dbReference type="Proteomes" id="UP000823775"/>
    </source>
</evidence>
<gene>
    <name evidence="2" type="ORF">HAX54_024589</name>
</gene>
<comment type="caution">
    <text evidence="2">The sequence shown here is derived from an EMBL/GenBank/DDBJ whole genome shotgun (WGS) entry which is preliminary data.</text>
</comment>
<proteinExistence type="predicted"/>
<organism evidence="2 3">
    <name type="scientific">Datura stramonium</name>
    <name type="common">Jimsonweed</name>
    <name type="synonym">Common thornapple</name>
    <dbReference type="NCBI Taxonomy" id="4076"/>
    <lineage>
        <taxon>Eukaryota</taxon>
        <taxon>Viridiplantae</taxon>
        <taxon>Streptophyta</taxon>
        <taxon>Embryophyta</taxon>
        <taxon>Tracheophyta</taxon>
        <taxon>Spermatophyta</taxon>
        <taxon>Magnoliopsida</taxon>
        <taxon>eudicotyledons</taxon>
        <taxon>Gunneridae</taxon>
        <taxon>Pentapetalae</taxon>
        <taxon>asterids</taxon>
        <taxon>lamiids</taxon>
        <taxon>Solanales</taxon>
        <taxon>Solanaceae</taxon>
        <taxon>Solanoideae</taxon>
        <taxon>Datureae</taxon>
        <taxon>Datura</taxon>
    </lineage>
</organism>
<sequence>MRCVKPTLEFLISTHDEILWEKVLILMLLSFLFAAVLGTNSALATLFFEKIRFHPWKCSKGHGHEMPMSATKYLPSQAKGQCPVPDEEALRNNDISLDDKSLPFVLHRLSSVVSADPQFLEKKASQVREVRIVAQIIVIVLPSVSQNYAGGSFSALWSAGRYFGYVQMVGENQQHSFIQQQPLSQQLHPYSSCSSSKLGFPLELDQFSMNHVHALAILISTFHHGKQPSAIDQKTFEEYTENSF</sequence>
<keyword evidence="1" id="KW-0812">Transmembrane</keyword>
<accession>A0ABS8UYL1</accession>